<dbReference type="Pfam" id="PF01810">
    <property type="entry name" value="LysE"/>
    <property type="match status" value="1"/>
</dbReference>
<feature type="transmembrane region" description="Helical" evidence="6">
    <location>
        <begin position="40"/>
        <end position="64"/>
    </location>
</feature>
<keyword evidence="4 6" id="KW-1133">Transmembrane helix</keyword>
<feature type="transmembrane region" description="Helical" evidence="6">
    <location>
        <begin position="6"/>
        <end position="28"/>
    </location>
</feature>
<comment type="subcellular location">
    <subcellularLocation>
        <location evidence="1">Cell membrane</location>
        <topology evidence="1">Multi-pass membrane protein</topology>
    </subcellularLocation>
</comment>
<sequence length="210" mass="22994">MDFTLLISFLGAAIVLTLMPGPDNLFVLAQSISQNKRAGIATTLGLCTGILCHTIAAALGISAIIYQSSFAFAIVKYAGAIYLLYLAWEAFREEGQTYTMDQQPTLSFRKLYKRGIFMNVLNPKVSLFFLALFPQFIDENSGALLVPVQMVILGCVFLLQALVIFSLVSIFAEKVGEWLHKSPHIGKRMNIIKGVLFGLIGLKLALGQKG</sequence>
<comment type="caution">
    <text evidence="7">The sequence shown here is derived from an EMBL/GenBank/DDBJ whole genome shotgun (WGS) entry which is preliminary data.</text>
</comment>
<dbReference type="InterPro" id="IPR001123">
    <property type="entry name" value="LeuE-type"/>
</dbReference>
<evidence type="ECO:0000313" key="7">
    <source>
        <dbReference type="EMBL" id="KGX87232.1"/>
    </source>
</evidence>
<dbReference type="eggNOG" id="COG1280">
    <property type="taxonomic scope" value="Bacteria"/>
</dbReference>
<organism evidence="7 8">
    <name type="scientific">Pontibacillus litoralis JSM 072002</name>
    <dbReference type="NCBI Taxonomy" id="1385512"/>
    <lineage>
        <taxon>Bacteria</taxon>
        <taxon>Bacillati</taxon>
        <taxon>Bacillota</taxon>
        <taxon>Bacilli</taxon>
        <taxon>Bacillales</taxon>
        <taxon>Bacillaceae</taxon>
        <taxon>Pontibacillus</taxon>
    </lineage>
</organism>
<evidence type="ECO:0000256" key="1">
    <source>
        <dbReference type="ARBA" id="ARBA00004651"/>
    </source>
</evidence>
<keyword evidence="3 6" id="KW-0812">Transmembrane</keyword>
<evidence type="ECO:0000256" key="4">
    <source>
        <dbReference type="ARBA" id="ARBA00022989"/>
    </source>
</evidence>
<dbReference type="PANTHER" id="PTHR30086">
    <property type="entry name" value="ARGININE EXPORTER PROTEIN ARGO"/>
    <property type="match status" value="1"/>
</dbReference>
<feature type="transmembrane region" description="Helical" evidence="6">
    <location>
        <begin position="149"/>
        <end position="171"/>
    </location>
</feature>
<evidence type="ECO:0000256" key="2">
    <source>
        <dbReference type="ARBA" id="ARBA00022475"/>
    </source>
</evidence>
<evidence type="ECO:0000256" key="5">
    <source>
        <dbReference type="ARBA" id="ARBA00023136"/>
    </source>
</evidence>
<dbReference type="STRING" id="1385512.N784_16500"/>
<keyword evidence="8" id="KW-1185">Reference proteome</keyword>
<gene>
    <name evidence="7" type="ORF">N784_16500</name>
</gene>
<evidence type="ECO:0000256" key="3">
    <source>
        <dbReference type="ARBA" id="ARBA00022692"/>
    </source>
</evidence>
<feature type="transmembrane region" description="Helical" evidence="6">
    <location>
        <begin position="116"/>
        <end position="137"/>
    </location>
</feature>
<proteinExistence type="predicted"/>
<name>A0A0A5HUB0_9BACI</name>
<evidence type="ECO:0000256" key="6">
    <source>
        <dbReference type="SAM" id="Phobius"/>
    </source>
</evidence>
<dbReference type="GO" id="GO:0005886">
    <property type="term" value="C:plasma membrane"/>
    <property type="evidence" value="ECO:0007669"/>
    <property type="project" value="UniProtKB-SubCell"/>
</dbReference>
<keyword evidence="2" id="KW-1003">Cell membrane</keyword>
<evidence type="ECO:0000313" key="8">
    <source>
        <dbReference type="Proteomes" id="UP000030401"/>
    </source>
</evidence>
<dbReference type="EMBL" id="AVPG01000008">
    <property type="protein sequence ID" value="KGX87232.1"/>
    <property type="molecule type" value="Genomic_DNA"/>
</dbReference>
<dbReference type="AlphaFoldDB" id="A0A0A5HUB0"/>
<reference evidence="7 8" key="1">
    <citation type="submission" date="2013-08" db="EMBL/GenBank/DDBJ databases">
        <authorList>
            <person name="Huang J."/>
            <person name="Wang G."/>
        </authorList>
    </citation>
    <scope>NUCLEOTIDE SEQUENCE [LARGE SCALE GENOMIC DNA]</scope>
    <source>
        <strain evidence="7 8">JSM 072002</strain>
    </source>
</reference>
<protein>
    <submittedName>
        <fullName evidence="7">Threonine transporter RhtB</fullName>
    </submittedName>
</protein>
<dbReference type="RefSeq" id="WP_036833736.1">
    <property type="nucleotide sequence ID" value="NZ_AVPG01000008.1"/>
</dbReference>
<dbReference type="GO" id="GO:0015171">
    <property type="term" value="F:amino acid transmembrane transporter activity"/>
    <property type="evidence" value="ECO:0007669"/>
    <property type="project" value="TreeGrafter"/>
</dbReference>
<dbReference type="OrthoDB" id="9784202at2"/>
<dbReference type="Proteomes" id="UP000030401">
    <property type="component" value="Unassembled WGS sequence"/>
</dbReference>
<dbReference type="PANTHER" id="PTHR30086:SF20">
    <property type="entry name" value="ARGININE EXPORTER PROTEIN ARGO-RELATED"/>
    <property type="match status" value="1"/>
</dbReference>
<keyword evidence="5 6" id="KW-0472">Membrane</keyword>
<feature type="transmembrane region" description="Helical" evidence="6">
    <location>
        <begin position="70"/>
        <end position="88"/>
    </location>
</feature>
<accession>A0A0A5HUB0</accession>
<dbReference type="PIRSF" id="PIRSF006324">
    <property type="entry name" value="LeuE"/>
    <property type="match status" value="1"/>
</dbReference>